<protein>
    <submittedName>
        <fullName evidence="4">BcrR</fullName>
    </submittedName>
</protein>
<dbReference type="InterPro" id="IPR001387">
    <property type="entry name" value="Cro/C1-type_HTH"/>
</dbReference>
<feature type="domain" description="HTH cro/C1-type" evidence="3">
    <location>
        <begin position="7"/>
        <end position="61"/>
    </location>
</feature>
<dbReference type="HOGENOM" id="CLU_092732_0_0_9"/>
<keyword evidence="2" id="KW-1133">Transmembrane helix</keyword>
<dbReference type="PANTHER" id="PTHR46558:SF4">
    <property type="entry name" value="DNA-BIDING PHAGE PROTEIN"/>
    <property type="match status" value="1"/>
</dbReference>
<evidence type="ECO:0000313" key="5">
    <source>
        <dbReference type="Proteomes" id="UP000007041"/>
    </source>
</evidence>
<sequence>MELGEKLQQLRKQNNWTQEQLAEQLYISRTAVSKWESGKGYPSIDSLKNISALFKISIDDLLSGDELVQLATNENKENVENITGMIYGLLDLATIAFIFLPFYGNPEGDYIRAVNLIDYKEVVGLKTIYYILLLSLFGIGAAELGLRFFEKTKSMGKVLRRLSVGMHILAILLFSMTRQPYLSTFLFILFLMKGFITLNNKKL</sequence>
<dbReference type="GO" id="GO:0003677">
    <property type="term" value="F:DNA binding"/>
    <property type="evidence" value="ECO:0007669"/>
    <property type="project" value="UniProtKB-KW"/>
</dbReference>
<keyword evidence="2" id="KW-0472">Membrane</keyword>
<dbReference type="Proteomes" id="UP000007041">
    <property type="component" value="Chromosome"/>
</dbReference>
<dbReference type="PANTHER" id="PTHR46558">
    <property type="entry name" value="TRACRIPTIONAL REGULATORY PROTEIN-RELATED-RELATED"/>
    <property type="match status" value="1"/>
</dbReference>
<dbReference type="CDD" id="cd00093">
    <property type="entry name" value="HTH_XRE"/>
    <property type="match status" value="1"/>
</dbReference>
<feature type="transmembrane region" description="Helical" evidence="2">
    <location>
        <begin position="85"/>
        <end position="104"/>
    </location>
</feature>
<keyword evidence="2" id="KW-0812">Transmembrane</keyword>
<dbReference type="EMBL" id="FP565809">
    <property type="protein sequence ID" value="CBH22557.1"/>
    <property type="molecule type" value="Genomic_DNA"/>
</dbReference>
<dbReference type="AlphaFoldDB" id="E3PVA4"/>
<feature type="transmembrane region" description="Helical" evidence="2">
    <location>
        <begin position="128"/>
        <end position="146"/>
    </location>
</feature>
<proteinExistence type="predicted"/>
<dbReference type="InterPro" id="IPR010982">
    <property type="entry name" value="Lambda_DNA-bd_dom_sf"/>
</dbReference>
<evidence type="ECO:0000256" key="2">
    <source>
        <dbReference type="SAM" id="Phobius"/>
    </source>
</evidence>
<accession>E3PVA4</accession>
<dbReference type="PROSITE" id="PS50943">
    <property type="entry name" value="HTH_CROC1"/>
    <property type="match status" value="1"/>
</dbReference>
<dbReference type="eggNOG" id="COG1476">
    <property type="taxonomic scope" value="Bacteria"/>
</dbReference>
<organism evidence="4 5">
    <name type="scientific">Acetoanaerobium sticklandii (strain ATCC 12662 / DSM 519 / JCM 1433 / CCUG 9281 / NCIMB 10654 / HF)</name>
    <name type="common">Clostridium sticklandii</name>
    <dbReference type="NCBI Taxonomy" id="499177"/>
    <lineage>
        <taxon>Bacteria</taxon>
        <taxon>Bacillati</taxon>
        <taxon>Bacillota</taxon>
        <taxon>Clostridia</taxon>
        <taxon>Peptostreptococcales</taxon>
        <taxon>Filifactoraceae</taxon>
        <taxon>Acetoanaerobium</taxon>
    </lineage>
</organism>
<keyword evidence="1" id="KW-0238">DNA-binding</keyword>
<gene>
    <name evidence="4" type="primary">bcrR</name>
    <name evidence="4" type="ordered locus">CLOST_2441</name>
</gene>
<dbReference type="STRING" id="1511.CLOST_2441"/>
<name>E3PVA4_ACESD</name>
<dbReference type="SMART" id="SM00530">
    <property type="entry name" value="HTH_XRE"/>
    <property type="match status" value="1"/>
</dbReference>
<evidence type="ECO:0000313" key="4">
    <source>
        <dbReference type="EMBL" id="CBH22557.1"/>
    </source>
</evidence>
<keyword evidence="5" id="KW-1185">Reference proteome</keyword>
<evidence type="ECO:0000256" key="1">
    <source>
        <dbReference type="ARBA" id="ARBA00023125"/>
    </source>
</evidence>
<reference evidence="5" key="1">
    <citation type="journal article" date="2010" name="BMC Genomics">
        <title>Clostridium sticklandii, a specialist in amino acid degradation:revisiting its metabolism through its genome sequence.</title>
        <authorList>
            <person name="Fonknechten N."/>
            <person name="Chaussonnerie S."/>
            <person name="Tricot S."/>
            <person name="Lajus A."/>
            <person name="Andreesen J.R."/>
            <person name="Perchat N."/>
            <person name="Pelletier E."/>
            <person name="Gouyvenoux M."/>
            <person name="Barbe V."/>
            <person name="Salanoubat M."/>
            <person name="Le Paslier D."/>
            <person name="Weissenbach J."/>
            <person name="Cohen G.N."/>
            <person name="Kreimeyer A."/>
        </authorList>
    </citation>
    <scope>NUCLEOTIDE SEQUENCE [LARGE SCALE GENOMIC DNA]</scope>
    <source>
        <strain evidence="5">ATCC 12662 / DSM 519 / JCM 1433 / CCUG 9281 / NCIMB 10654 / HF</strain>
    </source>
</reference>
<dbReference type="Pfam" id="PF01381">
    <property type="entry name" value="HTH_3"/>
    <property type="match status" value="1"/>
</dbReference>
<evidence type="ECO:0000259" key="3">
    <source>
        <dbReference type="PROSITE" id="PS50943"/>
    </source>
</evidence>
<dbReference type="KEGG" id="cst:CLOST_2441"/>
<dbReference type="SUPFAM" id="SSF47413">
    <property type="entry name" value="lambda repressor-like DNA-binding domains"/>
    <property type="match status" value="1"/>
</dbReference>
<dbReference type="Gene3D" id="1.10.260.40">
    <property type="entry name" value="lambda repressor-like DNA-binding domains"/>
    <property type="match status" value="1"/>
</dbReference>